<name>A0A833VXS0_9POAL</name>
<reference evidence="6" key="1">
    <citation type="submission" date="2020-01" db="EMBL/GenBank/DDBJ databases">
        <title>Genome sequence of Kobresia littledalei, the first chromosome-level genome in the family Cyperaceae.</title>
        <authorList>
            <person name="Qu G."/>
        </authorList>
    </citation>
    <scope>NUCLEOTIDE SEQUENCE</scope>
    <source>
        <strain evidence="6">C.B.Clarke</strain>
        <tissue evidence="6">Leaf</tissue>
    </source>
</reference>
<comment type="subcellular location">
    <subcellularLocation>
        <location evidence="1">Nucleus</location>
    </subcellularLocation>
</comment>
<proteinExistence type="predicted"/>
<dbReference type="SUPFAM" id="SSF48452">
    <property type="entry name" value="TPR-like"/>
    <property type="match status" value="1"/>
</dbReference>
<dbReference type="SMART" id="SM00386">
    <property type="entry name" value="HAT"/>
    <property type="match status" value="9"/>
</dbReference>
<protein>
    <submittedName>
        <fullName evidence="6">Cleavage stimulation factor subunit 3 isoform X1</fullName>
    </submittedName>
</protein>
<comment type="caution">
    <text evidence="6">The sequence shown here is derived from an EMBL/GenBank/DDBJ whole genome shotgun (WGS) entry which is preliminary data.</text>
</comment>
<evidence type="ECO:0000313" key="6">
    <source>
        <dbReference type="EMBL" id="KAF3340123.1"/>
    </source>
</evidence>
<evidence type="ECO:0000256" key="3">
    <source>
        <dbReference type="ARBA" id="ARBA00023242"/>
    </source>
</evidence>
<dbReference type="PANTHER" id="PTHR19980">
    <property type="entry name" value="RNA CLEAVAGE STIMULATION FACTOR"/>
    <property type="match status" value="1"/>
</dbReference>
<dbReference type="GO" id="GO:0031124">
    <property type="term" value="P:mRNA 3'-end processing"/>
    <property type="evidence" value="ECO:0007669"/>
    <property type="project" value="InterPro"/>
</dbReference>
<keyword evidence="7" id="KW-1185">Reference proteome</keyword>
<dbReference type="InterPro" id="IPR008847">
    <property type="entry name" value="Suf"/>
</dbReference>
<dbReference type="InterPro" id="IPR003107">
    <property type="entry name" value="HAT"/>
</dbReference>
<dbReference type="PANTHER" id="PTHR19980:SF0">
    <property type="entry name" value="CLEAVAGE STIMULATION FACTOR SUBUNIT 3"/>
    <property type="match status" value="1"/>
</dbReference>
<dbReference type="FunFam" id="1.25.40.1040:FF:000005">
    <property type="entry name" value="Cleavage stimulation factor subunit 77"/>
    <property type="match status" value="1"/>
</dbReference>
<dbReference type="InterPro" id="IPR045243">
    <property type="entry name" value="Rna14-like"/>
</dbReference>
<dbReference type="EMBL" id="SWLB01000003">
    <property type="protein sequence ID" value="KAF3340123.1"/>
    <property type="molecule type" value="Genomic_DNA"/>
</dbReference>
<accession>A0A833VXS0</accession>
<evidence type="ECO:0000313" key="7">
    <source>
        <dbReference type="Proteomes" id="UP000623129"/>
    </source>
</evidence>
<dbReference type="Proteomes" id="UP000623129">
    <property type="component" value="Unassembled WGS sequence"/>
</dbReference>
<dbReference type="GO" id="GO:0003729">
    <property type="term" value="F:mRNA binding"/>
    <property type="evidence" value="ECO:0007669"/>
    <property type="project" value="TreeGrafter"/>
</dbReference>
<dbReference type="AlphaFoldDB" id="A0A833VXS0"/>
<dbReference type="GO" id="GO:0005634">
    <property type="term" value="C:nucleus"/>
    <property type="evidence" value="ECO:0007669"/>
    <property type="project" value="UniProtKB-SubCell"/>
</dbReference>
<feature type="region of interest" description="Disordered" evidence="4">
    <location>
        <begin position="602"/>
        <end position="636"/>
    </location>
</feature>
<evidence type="ECO:0000259" key="5">
    <source>
        <dbReference type="Pfam" id="PF05843"/>
    </source>
</evidence>
<evidence type="ECO:0000256" key="4">
    <source>
        <dbReference type="SAM" id="MobiDB-lite"/>
    </source>
</evidence>
<dbReference type="Gene3D" id="1.25.40.1040">
    <property type="match status" value="1"/>
</dbReference>
<organism evidence="6 7">
    <name type="scientific">Carex littledalei</name>
    <dbReference type="NCBI Taxonomy" id="544730"/>
    <lineage>
        <taxon>Eukaryota</taxon>
        <taxon>Viridiplantae</taxon>
        <taxon>Streptophyta</taxon>
        <taxon>Embryophyta</taxon>
        <taxon>Tracheophyta</taxon>
        <taxon>Spermatophyta</taxon>
        <taxon>Magnoliopsida</taxon>
        <taxon>Liliopsida</taxon>
        <taxon>Poales</taxon>
        <taxon>Cyperaceae</taxon>
        <taxon>Cyperoideae</taxon>
        <taxon>Cariceae</taxon>
        <taxon>Carex</taxon>
        <taxon>Carex subgen. Euthyceras</taxon>
    </lineage>
</organism>
<dbReference type="Pfam" id="PF05843">
    <property type="entry name" value="Suf"/>
    <property type="match status" value="1"/>
</dbReference>
<keyword evidence="2" id="KW-0677">Repeat</keyword>
<sequence>MGTLVGGAPRETIYNLEAAELLANEAQHLPILEATPIYEKLVSTFPTSAKYWKLYVDACMRVNNYEEVKQIFNRCLLNCLHISLWRSYILFIRKTNEKKGPVGLQQIRVAFDFMLNKIGNDIASGPVWMEYITFLKSKPASSPQEESQRMASVRQVYQKAILIPMHHLDQLWRDYEIFEKSVSQTLAKGLLSEYRPKYNSAKAVYRERKQLIDNIDWNMLAVPPTGSSKEEVQCTAWKRLFAFEKGNPQRIDAASANGRVNFTYEQGLMYLYHYPEIWYDYAMWQSKSSPSESSINTFQRALKALPDSDILKYAYAELEESRGAMLSAKKIYESLLAENKNTTSLAQIQFLRFLRRTEGVESARKYFVEAHNSPTCTYQMFVAFAKMTSCLDKDSKVAQNVFETGLKRFMNEPAYILEYADFLCQLNDDRNVRALFERALSSLPPEKSIEVWNRFVQFEQTYGDLSSMLKVEKRRKEALSKAKSEDGSSSALENNLYDVATRYSFLDFCPCSSKDLDHLSRQEWVANIGNKRAAEKPSLLEFCGAPNYNVSKFSRNSAETDEFLRLCSPPLQAFITNLPPVEGVVPDVDLVLSILSQSSIPARRAASPSTRRGKRRDRGHEEDDTVPTRPMPRDVFHLRQKLRVATSSTQTESSVSARSVLCPAGQSLITE</sequence>
<evidence type="ECO:0000256" key="2">
    <source>
        <dbReference type="ARBA" id="ARBA00022737"/>
    </source>
</evidence>
<gene>
    <name evidence="6" type="ORF">FCM35_KLT15894</name>
</gene>
<evidence type="ECO:0000256" key="1">
    <source>
        <dbReference type="ARBA" id="ARBA00004123"/>
    </source>
</evidence>
<feature type="domain" description="Suppressor of forked" evidence="5">
    <location>
        <begin position="14"/>
        <end position="516"/>
    </location>
</feature>
<keyword evidence="3" id="KW-0539">Nucleus</keyword>
<dbReference type="OrthoDB" id="26282at2759"/>
<dbReference type="InterPro" id="IPR011990">
    <property type="entry name" value="TPR-like_helical_dom_sf"/>
</dbReference>